<dbReference type="InterPro" id="IPR059100">
    <property type="entry name" value="TSP3_bac"/>
</dbReference>
<dbReference type="InterPro" id="IPR011045">
    <property type="entry name" value="N2O_reductase_N"/>
</dbReference>
<dbReference type="PANTHER" id="PTHR37467">
    <property type="entry name" value="EXPORTED CALCIUM-BINDING GLYCOPROTEIN-RELATED"/>
    <property type="match status" value="1"/>
</dbReference>
<dbReference type="PANTHER" id="PTHR37467:SF1">
    <property type="entry name" value="EXPORTED CALCIUM-BINDING GLYCOPROTEIN"/>
    <property type="match status" value="1"/>
</dbReference>
<accession>A0ABV7HHQ4</accession>
<feature type="domain" description="Pyrrolo-quinoline quinone repeat" evidence="6">
    <location>
        <begin position="752"/>
        <end position="835"/>
    </location>
</feature>
<evidence type="ECO:0000313" key="7">
    <source>
        <dbReference type="EMBL" id="MFC3150882.1"/>
    </source>
</evidence>
<evidence type="ECO:0000259" key="6">
    <source>
        <dbReference type="Pfam" id="PF13360"/>
    </source>
</evidence>
<dbReference type="InterPro" id="IPR018247">
    <property type="entry name" value="EF_Hand_1_Ca_BS"/>
</dbReference>
<dbReference type="SMART" id="SM00564">
    <property type="entry name" value="PQQ"/>
    <property type="match status" value="4"/>
</dbReference>
<reference evidence="8" key="1">
    <citation type="journal article" date="2019" name="Int. J. Syst. Evol. Microbiol.">
        <title>The Global Catalogue of Microorganisms (GCM) 10K type strain sequencing project: providing services to taxonomists for standard genome sequencing and annotation.</title>
        <authorList>
            <consortium name="The Broad Institute Genomics Platform"/>
            <consortium name="The Broad Institute Genome Sequencing Center for Infectious Disease"/>
            <person name="Wu L."/>
            <person name="Ma J."/>
        </authorList>
    </citation>
    <scope>NUCLEOTIDE SEQUENCE [LARGE SCALE GENOMIC DNA]</scope>
    <source>
        <strain evidence="8">KCTC 52438</strain>
    </source>
</reference>
<keyword evidence="3" id="KW-0732">Signal</keyword>
<dbReference type="Gene3D" id="4.10.1080.10">
    <property type="entry name" value="TSP type-3 repeat"/>
    <property type="match status" value="2"/>
</dbReference>
<dbReference type="Gene3D" id="2.130.10.10">
    <property type="entry name" value="YVTN repeat-like/Quinoprotein amine dehydrogenase"/>
    <property type="match status" value="1"/>
</dbReference>
<keyword evidence="2" id="KW-0964">Secreted</keyword>
<dbReference type="Pfam" id="PF18884">
    <property type="entry name" value="TSP3_bac"/>
    <property type="match status" value="6"/>
</dbReference>
<evidence type="ECO:0000256" key="1">
    <source>
        <dbReference type="ARBA" id="ARBA00004613"/>
    </source>
</evidence>
<dbReference type="EMBL" id="JBHRSZ010000002">
    <property type="protein sequence ID" value="MFC3150882.1"/>
    <property type="molecule type" value="Genomic_DNA"/>
</dbReference>
<feature type="region of interest" description="Disordered" evidence="5">
    <location>
        <begin position="542"/>
        <end position="716"/>
    </location>
</feature>
<dbReference type="Proteomes" id="UP001595476">
    <property type="component" value="Unassembled WGS sequence"/>
</dbReference>
<dbReference type="InterPro" id="IPR015943">
    <property type="entry name" value="WD40/YVTN_repeat-like_dom_sf"/>
</dbReference>
<comment type="caution">
    <text evidence="7">The sequence shown here is derived from an EMBL/GenBank/DDBJ whole genome shotgun (WGS) entry which is preliminary data.</text>
</comment>
<evidence type="ECO:0000256" key="5">
    <source>
        <dbReference type="SAM" id="MobiDB-lite"/>
    </source>
</evidence>
<keyword evidence="8" id="KW-1185">Reference proteome</keyword>
<dbReference type="SUPFAM" id="SSF50974">
    <property type="entry name" value="Nitrous oxide reductase, N-terminal domain"/>
    <property type="match status" value="1"/>
</dbReference>
<sequence>DASDAALDIDNDGLTAIEEYAHGSLPSLADSDADGVDDPLDLFPMDSTETVDFDMDGIGDNSDPDDDNDGLTDAFEEAYDGYDKWAYNDPNLDTDGDGLTDLEEQTAGSSPLLTDTDGDGMPDNYEVANGLDVNVDDSALDPDGDGYDNLWEFNLGTKANENEFDDRQLALVSEIDNGELDSNGETFNYLTGLNQLEIHSSGQWAYALSSNRYITVYNRDASTGALSVSSNMLDLPDVEEFILSQDGLFAYVIVDGVQPTLYQYVIDQASGALIPSSSLIFDRLSSSDSWTGNESTPVIGQGNSLSTEVSIYHLVESPDGKQIYIGTFKTGVIVLDKNITTGALTFREHFTPFGVGSDWNTAAPLFRYLPYHLSITDDGSRVVTSNGVIERDPITGTLSNYSQLSTYTFSSMSNSGDSEFFFNVNRTESSPYSYNLLLLGRDGVEIQSELVGTSSNGLDFPAVVRIQPELMSYAVTSDSITAYYLGDVIFAEFSKLSALEIQSFTPAKKGDFGYAIGASGNGIKVISMAYKGIGRPDADNDGVEDLFDAFPNDPSEQYDTDKDGVGNNSDAFPNDPSEQYDNDADGIGNNADPDDDNDGMLDEDELAYGLDPFVDDSESDLDGDGLSNGLEVNTIGSHPNSSDTDDDGMDDGWEYNYQLNPLDASDASLDSDNDGLTNLEEYGYSTEPNNSDSDGDSIPDGWEVTYNLDPNDSSDGLADYDGDGYSNAEEYVVNTSPLDPRWYPGAPGLNKWIASTTGAINASVAFDSDGNAYVGSEDRNLYAFDSDGNELWTFETPASVETTPVIDAQNNVYFASENGVFFSLDSSGSERWQLETGGNFTSSPVIGESGLIYFGTREGMVYAITQEGDIEWTYEAEAGIRGKPSIDAEGVLHFGTLGGKVHAVHAETGSAQ</sequence>
<feature type="compositionally biased region" description="Acidic residues" evidence="5">
    <location>
        <begin position="92"/>
        <end position="104"/>
    </location>
</feature>
<name>A0ABV7HHQ4_9GAMM</name>
<keyword evidence="4" id="KW-0106">Calcium</keyword>
<feature type="compositionally biased region" description="Acidic residues" evidence="5">
    <location>
        <begin position="613"/>
        <end position="623"/>
    </location>
</feature>
<comment type="subcellular location">
    <subcellularLocation>
        <location evidence="1">Secreted</location>
    </subcellularLocation>
</comment>
<feature type="region of interest" description="Disordered" evidence="5">
    <location>
        <begin position="86"/>
        <end position="119"/>
    </location>
</feature>
<dbReference type="SUPFAM" id="SSF103647">
    <property type="entry name" value="TSP type-3 repeat"/>
    <property type="match status" value="1"/>
</dbReference>
<dbReference type="InterPro" id="IPR028974">
    <property type="entry name" value="TSP_type-3_rpt"/>
</dbReference>
<dbReference type="PROSITE" id="PS00018">
    <property type="entry name" value="EF_HAND_1"/>
    <property type="match status" value="1"/>
</dbReference>
<proteinExistence type="predicted"/>
<feature type="compositionally biased region" description="Acidic residues" evidence="5">
    <location>
        <begin position="643"/>
        <end position="653"/>
    </location>
</feature>
<feature type="compositionally biased region" description="Low complexity" evidence="5">
    <location>
        <begin position="659"/>
        <end position="670"/>
    </location>
</feature>
<organism evidence="7 8">
    <name type="scientific">Litoribrevibacter euphylliae</name>
    <dbReference type="NCBI Taxonomy" id="1834034"/>
    <lineage>
        <taxon>Bacteria</taxon>
        <taxon>Pseudomonadati</taxon>
        <taxon>Pseudomonadota</taxon>
        <taxon>Gammaproteobacteria</taxon>
        <taxon>Oceanospirillales</taxon>
        <taxon>Oceanospirillaceae</taxon>
        <taxon>Litoribrevibacter</taxon>
    </lineage>
</organism>
<dbReference type="SUPFAM" id="SSF50998">
    <property type="entry name" value="Quinoprotein alcohol dehydrogenase-like"/>
    <property type="match status" value="1"/>
</dbReference>
<dbReference type="InterPro" id="IPR011047">
    <property type="entry name" value="Quinoprotein_ADH-like_sf"/>
</dbReference>
<dbReference type="InterPro" id="IPR002372">
    <property type="entry name" value="PQQ_rpt_dom"/>
</dbReference>
<feature type="compositionally biased region" description="Polar residues" evidence="5">
    <location>
        <begin position="566"/>
        <end position="577"/>
    </location>
</feature>
<feature type="non-terminal residue" evidence="7">
    <location>
        <position position="1"/>
    </location>
</feature>
<protein>
    <submittedName>
        <fullName evidence="7">PQQ-binding-like beta-propeller repeat protein</fullName>
    </submittedName>
</protein>
<dbReference type="InterPro" id="IPR053180">
    <property type="entry name" value="Ca-binding_acidic-repeat"/>
</dbReference>
<evidence type="ECO:0000256" key="3">
    <source>
        <dbReference type="ARBA" id="ARBA00022729"/>
    </source>
</evidence>
<gene>
    <name evidence="7" type="ORF">ACFOEK_07575</name>
</gene>
<dbReference type="InterPro" id="IPR018391">
    <property type="entry name" value="PQQ_b-propeller_rpt"/>
</dbReference>
<feature type="compositionally biased region" description="Acidic residues" evidence="5">
    <location>
        <begin position="592"/>
        <end position="606"/>
    </location>
</feature>
<dbReference type="Pfam" id="PF13360">
    <property type="entry name" value="PQQ_2"/>
    <property type="match status" value="1"/>
</dbReference>
<dbReference type="RefSeq" id="WP_386718503.1">
    <property type="nucleotide sequence ID" value="NZ_JBHRSZ010000002.1"/>
</dbReference>
<evidence type="ECO:0000256" key="4">
    <source>
        <dbReference type="ARBA" id="ARBA00022837"/>
    </source>
</evidence>
<evidence type="ECO:0000256" key="2">
    <source>
        <dbReference type="ARBA" id="ARBA00022525"/>
    </source>
</evidence>
<evidence type="ECO:0000313" key="8">
    <source>
        <dbReference type="Proteomes" id="UP001595476"/>
    </source>
</evidence>